<keyword evidence="2" id="KW-1185">Reference proteome</keyword>
<proteinExistence type="predicted"/>
<protein>
    <recommendedName>
        <fullName evidence="3">ATP-binding protein</fullName>
    </recommendedName>
</protein>
<accession>A0A8J3Q5G6</accession>
<gene>
    <name evidence="1" type="ORF">Rhe02_22670</name>
</gene>
<dbReference type="SUPFAM" id="SSF52540">
    <property type="entry name" value="P-loop containing nucleoside triphosphate hydrolases"/>
    <property type="match status" value="1"/>
</dbReference>
<evidence type="ECO:0000313" key="2">
    <source>
        <dbReference type="Proteomes" id="UP000612899"/>
    </source>
</evidence>
<reference evidence="1" key="1">
    <citation type="submission" date="2021-01" db="EMBL/GenBank/DDBJ databases">
        <title>Whole genome shotgun sequence of Rhizocola hellebori NBRC 109834.</title>
        <authorList>
            <person name="Komaki H."/>
            <person name="Tamura T."/>
        </authorList>
    </citation>
    <scope>NUCLEOTIDE SEQUENCE</scope>
    <source>
        <strain evidence="1">NBRC 109834</strain>
    </source>
</reference>
<dbReference type="Proteomes" id="UP000612899">
    <property type="component" value="Unassembled WGS sequence"/>
</dbReference>
<dbReference type="AlphaFoldDB" id="A0A8J3Q5G6"/>
<organism evidence="1 2">
    <name type="scientific">Rhizocola hellebori</name>
    <dbReference type="NCBI Taxonomy" id="1392758"/>
    <lineage>
        <taxon>Bacteria</taxon>
        <taxon>Bacillati</taxon>
        <taxon>Actinomycetota</taxon>
        <taxon>Actinomycetes</taxon>
        <taxon>Micromonosporales</taxon>
        <taxon>Micromonosporaceae</taxon>
        <taxon>Rhizocola</taxon>
    </lineage>
</organism>
<comment type="caution">
    <text evidence="1">The sequence shown here is derived from an EMBL/GenBank/DDBJ whole genome shotgun (WGS) entry which is preliminary data.</text>
</comment>
<evidence type="ECO:0000313" key="1">
    <source>
        <dbReference type="EMBL" id="GIH04200.1"/>
    </source>
</evidence>
<dbReference type="RefSeq" id="WP_239123671.1">
    <property type="nucleotide sequence ID" value="NZ_BONY01000011.1"/>
</dbReference>
<evidence type="ECO:0008006" key="3">
    <source>
        <dbReference type="Google" id="ProtNLM"/>
    </source>
</evidence>
<dbReference type="EMBL" id="BONY01000011">
    <property type="protein sequence ID" value="GIH04200.1"/>
    <property type="molecule type" value="Genomic_DNA"/>
</dbReference>
<sequence length="197" mass="21503">MPNTSNPIESAPATKLVVLVNGLPGAGKTTLARTLSQSIGLPLFSKDTIKEAHAEVLGTEPPTGWPQRHWSAALGAAASHTMWALLAEASGGAVLESCWPTDSHHFAVEGLRRNGIRQPLEVWCDLPLAIARRRFENRHPRHPIHGELPNDAEWERWQQVARPLAIGPVLRIDTTRAVDTEAVTAWISIHGSARKPL</sequence>
<dbReference type="Gene3D" id="3.40.50.300">
    <property type="entry name" value="P-loop containing nucleotide triphosphate hydrolases"/>
    <property type="match status" value="1"/>
</dbReference>
<dbReference type="Pfam" id="PF13671">
    <property type="entry name" value="AAA_33"/>
    <property type="match status" value="1"/>
</dbReference>
<dbReference type="InterPro" id="IPR027417">
    <property type="entry name" value="P-loop_NTPase"/>
</dbReference>
<name>A0A8J3Q5G6_9ACTN</name>